<accession>A0AAJ2ZHU9</accession>
<reference evidence="2 3" key="1">
    <citation type="submission" date="2019-10" db="EMBL/GenBank/DDBJ databases">
        <title>Genome Sequence of Micromonospora terminaliae DSM 101760.</title>
        <authorList>
            <person name="Guo L."/>
        </authorList>
    </citation>
    <scope>NUCLEOTIDE SEQUENCE [LARGE SCALE GENOMIC DNA]</scope>
    <source>
        <strain evidence="2 3">DSM 101760</strain>
    </source>
</reference>
<organism evidence="1 4">
    <name type="scientific">Micromonospora terminaliae</name>
    <dbReference type="NCBI Taxonomy" id="1914461"/>
    <lineage>
        <taxon>Bacteria</taxon>
        <taxon>Bacillati</taxon>
        <taxon>Actinomycetota</taxon>
        <taxon>Actinomycetes</taxon>
        <taxon>Micromonosporales</taxon>
        <taxon>Micromonosporaceae</taxon>
        <taxon>Micromonospora</taxon>
    </lineage>
</organism>
<evidence type="ECO:0000313" key="3">
    <source>
        <dbReference type="Proteomes" id="UP000402241"/>
    </source>
</evidence>
<evidence type="ECO:0000313" key="4">
    <source>
        <dbReference type="Proteomes" id="UP000477779"/>
    </source>
</evidence>
<gene>
    <name evidence="1" type="ORF">G3561_17260</name>
    <name evidence="2" type="ORF">GCE86_17910</name>
</gene>
<dbReference type="EMBL" id="JAAHBZ010000006">
    <property type="protein sequence ID" value="NES29288.1"/>
    <property type="molecule type" value="Genomic_DNA"/>
</dbReference>
<reference evidence="1 4" key="2">
    <citation type="submission" date="2020-02" db="EMBL/GenBank/DDBJ databases">
        <title>WGS of Micromonospora spp. isolated from hot spring.</title>
        <authorList>
            <person name="Thawai C."/>
        </authorList>
    </citation>
    <scope>NUCLEOTIDE SEQUENCE [LARGE SCALE GENOMIC DNA]</scope>
    <source>
        <strain evidence="1 4">TMS7</strain>
    </source>
</reference>
<evidence type="ECO:0000313" key="1">
    <source>
        <dbReference type="EMBL" id="NES29288.1"/>
    </source>
</evidence>
<name>A0AAJ2ZHU9_9ACTN</name>
<dbReference type="EMBL" id="CP045309">
    <property type="protein sequence ID" value="QGL51458.1"/>
    <property type="molecule type" value="Genomic_DNA"/>
</dbReference>
<dbReference type="Proteomes" id="UP000477779">
    <property type="component" value="Unassembled WGS sequence"/>
</dbReference>
<keyword evidence="3" id="KW-1185">Reference proteome</keyword>
<sequence length="92" mass="9716">MDALILEPYQGSLDSSGTPRLLLVPSADADLGTVAEYQNKVDGRPSIILLPLDSLRASQDQVVQALTAYAGERFINGIADSEVETQLPGSAT</sequence>
<dbReference type="AlphaFoldDB" id="A0AAJ2ZHU9"/>
<evidence type="ECO:0000313" key="2">
    <source>
        <dbReference type="EMBL" id="QGL51458.1"/>
    </source>
</evidence>
<protein>
    <submittedName>
        <fullName evidence="1">Uncharacterized protein</fullName>
    </submittedName>
</protein>
<proteinExistence type="predicted"/>
<dbReference type="Proteomes" id="UP000402241">
    <property type="component" value="Chromosome"/>
</dbReference>